<dbReference type="Gene3D" id="3.30.559.30">
    <property type="entry name" value="Nonribosomal peptide synthetase, condensation domain"/>
    <property type="match status" value="1"/>
</dbReference>
<dbReference type="Gene3D" id="3.30.559.10">
    <property type="entry name" value="Chloramphenicol acetyltransferase-like domain"/>
    <property type="match status" value="1"/>
</dbReference>
<protein>
    <submittedName>
        <fullName evidence="1">Uncharacterized protein</fullName>
    </submittedName>
</protein>
<comment type="caution">
    <text evidence="1">The sequence shown here is derived from an EMBL/GenBank/DDBJ whole genome shotgun (WGS) entry which is preliminary data.</text>
</comment>
<gene>
    <name evidence="1" type="ORF">PC9H_002138</name>
</gene>
<name>A0A8H6ZKB4_PLEOS</name>
<evidence type="ECO:0000313" key="1">
    <source>
        <dbReference type="EMBL" id="KAF7419547.1"/>
    </source>
</evidence>
<proteinExistence type="predicted"/>
<dbReference type="VEuPathDB" id="FungiDB:PC9H_002138"/>
<dbReference type="RefSeq" id="XP_036626401.1">
    <property type="nucleotide sequence ID" value="XM_036771780.1"/>
</dbReference>
<sequence length="491" mass="55429">MPLSIAQEWKHIDEHSWTRPLWSAERCLDNDSTKGDGLYNITRAISFSTSIPREIVTEELVAQAWIKTRQLKPEVGVRFTPDQVSGANRMQYDVISSEDEERQWLEDTLVYSKSSNWRTLFNRCIGRSLATGTRGGSALLVFVPGVEYHIAIINISHVINDATGNHALFATFLQSLLDVAYAPQPKHHIWGEEVSRLPQSAQGALEEVMGKATTEQLRLGEEHYKYQLSAFSKRYISFPIRENFRDLPRTTGYAHISLDERETNHLLKKAKSREISLTFVIVAALGVAMEKLFGTKTEEGSVFMFTCNTRRWSNPSERNIASSMASAINFVWAPKELKTDIGSVATAGAADNVALEVYARHLQGELKAMLNTPKSVWGYSYLTPGYCGALDNVDWNQPRPAGLAVSSLNRIERGLPDKYTSKDGEHTISLAPDGYRVQLRQIDFQPWSHIYTFQGKLTVTLEFCVKYYKPEVMQRVLDSASDILKSYSCRL</sequence>
<dbReference type="EMBL" id="JACETU010000010">
    <property type="protein sequence ID" value="KAF7419547.1"/>
    <property type="molecule type" value="Genomic_DNA"/>
</dbReference>
<dbReference type="AlphaFoldDB" id="A0A8H6ZKB4"/>
<dbReference type="Proteomes" id="UP000623687">
    <property type="component" value="Unassembled WGS sequence"/>
</dbReference>
<accession>A0A8H6ZKB4</accession>
<dbReference type="PANTHER" id="PTHR42034:SF2">
    <property type="entry name" value="ACYL-COA-DEPENDENT ACYLTRANSFERASE MAC1"/>
    <property type="match status" value="1"/>
</dbReference>
<dbReference type="SUPFAM" id="SSF52777">
    <property type="entry name" value="CoA-dependent acyltransferases"/>
    <property type="match status" value="1"/>
</dbReference>
<dbReference type="GeneID" id="59371979"/>
<evidence type="ECO:0000313" key="2">
    <source>
        <dbReference type="Proteomes" id="UP000623687"/>
    </source>
</evidence>
<dbReference type="InterPro" id="IPR023213">
    <property type="entry name" value="CAT-like_dom_sf"/>
</dbReference>
<organism evidence="1 2">
    <name type="scientific">Pleurotus ostreatus</name>
    <name type="common">Oyster mushroom</name>
    <name type="synonym">White-rot fungus</name>
    <dbReference type="NCBI Taxonomy" id="5322"/>
    <lineage>
        <taxon>Eukaryota</taxon>
        <taxon>Fungi</taxon>
        <taxon>Dikarya</taxon>
        <taxon>Basidiomycota</taxon>
        <taxon>Agaricomycotina</taxon>
        <taxon>Agaricomycetes</taxon>
        <taxon>Agaricomycetidae</taxon>
        <taxon>Agaricales</taxon>
        <taxon>Pleurotineae</taxon>
        <taxon>Pleurotaceae</taxon>
        <taxon>Pleurotus</taxon>
    </lineage>
</organism>
<keyword evidence="2" id="KW-1185">Reference proteome</keyword>
<reference evidence="1" key="1">
    <citation type="submission" date="2019-07" db="EMBL/GenBank/DDBJ databases">
        <authorList>
            <person name="Palmer J.M."/>
        </authorList>
    </citation>
    <scope>NUCLEOTIDE SEQUENCE</scope>
    <source>
        <strain evidence="1">PC9</strain>
    </source>
</reference>
<dbReference type="OrthoDB" id="2548233at2759"/>
<dbReference type="PANTHER" id="PTHR42034">
    <property type="entry name" value="CHROMOSOME 7, WHOLE GENOME SHOTGUN SEQUENCE-RELATED"/>
    <property type="match status" value="1"/>
</dbReference>